<feature type="transmembrane region" description="Helical" evidence="1">
    <location>
        <begin position="108"/>
        <end position="129"/>
    </location>
</feature>
<keyword evidence="1" id="KW-0472">Membrane</keyword>
<evidence type="ECO:0000313" key="2">
    <source>
        <dbReference type="EMBL" id="QMS84707.1"/>
    </source>
</evidence>
<evidence type="ECO:0000256" key="1">
    <source>
        <dbReference type="SAM" id="Phobius"/>
    </source>
</evidence>
<sequence length="148" mass="17264">MNPFIKEYINKLFSYIPVAVFIFVIVFSLNMQFAIEDIKAEHGTDALDIVIEYYRFFFFRTLLFSLLIPLFDPILKIAKLSYKVRGILHGLAINIAVGIIFYRPGNNVISMLIIVAMCTTIYITVWLVLQLREKQFITNANKIFERNE</sequence>
<dbReference type="EMBL" id="CP048914">
    <property type="protein sequence ID" value="QMS84707.1"/>
    <property type="molecule type" value="Genomic_DNA"/>
</dbReference>
<dbReference type="Proteomes" id="UP000514720">
    <property type="component" value="Chromosome"/>
</dbReference>
<protein>
    <submittedName>
        <fullName evidence="2">Uncharacterized protein</fullName>
    </submittedName>
</protein>
<name>A0A7L7KPV3_9MOLU</name>
<feature type="transmembrane region" description="Helical" evidence="1">
    <location>
        <begin position="53"/>
        <end position="72"/>
    </location>
</feature>
<accession>A0A7L7KPV3</accession>
<dbReference type="RefSeq" id="WP_258878326.1">
    <property type="nucleotide sequence ID" value="NZ_CP048914.1"/>
</dbReference>
<reference evidence="2 3" key="1">
    <citation type="submission" date="2020-02" db="EMBL/GenBank/DDBJ databases">
        <authorList>
            <person name="Zheng R.K."/>
            <person name="Sun C.M."/>
        </authorList>
    </citation>
    <scope>NUCLEOTIDE SEQUENCE [LARGE SCALE GENOMIC DNA]</scope>
    <source>
        <strain evidence="3">zrk13</strain>
    </source>
</reference>
<dbReference type="KEGG" id="xcl:G4Z02_02710"/>
<feature type="transmembrane region" description="Helical" evidence="1">
    <location>
        <begin position="12"/>
        <end position="33"/>
    </location>
</feature>
<keyword evidence="1" id="KW-0812">Transmembrane</keyword>
<evidence type="ECO:0000313" key="3">
    <source>
        <dbReference type="Proteomes" id="UP000514720"/>
    </source>
</evidence>
<dbReference type="AlphaFoldDB" id="A0A7L7KPV3"/>
<proteinExistence type="predicted"/>
<organism evidence="2 3">
    <name type="scientific">Candidatus Xianfuyuplasma coldseepsis</name>
    <dbReference type="NCBI Taxonomy" id="2782163"/>
    <lineage>
        <taxon>Bacteria</taxon>
        <taxon>Bacillati</taxon>
        <taxon>Mycoplasmatota</taxon>
        <taxon>Mollicutes</taxon>
        <taxon>Candidatus Izemoplasmatales</taxon>
        <taxon>Candidatus Izemoplasmataceae</taxon>
        <taxon>Candidatus Xianfuyuplasma</taxon>
    </lineage>
</organism>
<keyword evidence="1" id="KW-1133">Transmembrane helix</keyword>
<gene>
    <name evidence="2" type="ORF">G4Z02_02710</name>
</gene>
<feature type="transmembrane region" description="Helical" evidence="1">
    <location>
        <begin position="84"/>
        <end position="102"/>
    </location>
</feature>
<keyword evidence="3" id="KW-1185">Reference proteome</keyword>